<dbReference type="Proteomes" id="UP000230607">
    <property type="component" value="Chromosome 1"/>
</dbReference>
<feature type="transmembrane region" description="Helical" evidence="1">
    <location>
        <begin position="82"/>
        <end position="105"/>
    </location>
</feature>
<name>A0A2H1FIA2_9ARCH</name>
<feature type="transmembrane region" description="Helical" evidence="1">
    <location>
        <begin position="29"/>
        <end position="46"/>
    </location>
</feature>
<reference evidence="3" key="1">
    <citation type="submission" date="2017-03" db="EMBL/GenBank/DDBJ databases">
        <authorList>
            <person name="Herbold C."/>
        </authorList>
    </citation>
    <scope>NUCLEOTIDE SEQUENCE [LARGE SCALE GENOMIC DNA]</scope>
</reference>
<keyword evidence="1" id="KW-0472">Membrane</keyword>
<keyword evidence="3" id="KW-1185">Reference proteome</keyword>
<dbReference type="EMBL" id="LT841358">
    <property type="protein sequence ID" value="SMH72422.1"/>
    <property type="molecule type" value="Genomic_DNA"/>
</dbReference>
<evidence type="ECO:0000256" key="1">
    <source>
        <dbReference type="SAM" id="Phobius"/>
    </source>
</evidence>
<evidence type="ECO:0000313" key="3">
    <source>
        <dbReference type="Proteomes" id="UP000230607"/>
    </source>
</evidence>
<dbReference type="RefSeq" id="WP_157928189.1">
    <property type="nucleotide sequence ID" value="NZ_LT841358.1"/>
</dbReference>
<dbReference type="OrthoDB" id="380326at2157"/>
<feature type="transmembrane region" description="Helical" evidence="1">
    <location>
        <begin position="53"/>
        <end position="70"/>
    </location>
</feature>
<accession>A0A2H1FIA2</accession>
<gene>
    <name evidence="2" type="ORF">NCS_30262</name>
</gene>
<evidence type="ECO:0000313" key="2">
    <source>
        <dbReference type="EMBL" id="SMH72422.1"/>
    </source>
</evidence>
<sequence length="108" mass="11958">MMFENILFAISRMAEVGGEAPDLPESLDFATGIFAAFLLVVSLFAYKRTKMKRLLFVSAAFGLYAFRAILSRLEIILPTMEATTIIIILSSTGFVILALFFVAIVKKN</sequence>
<protein>
    <submittedName>
        <fullName evidence="2">Uncharacterized protein</fullName>
    </submittedName>
</protein>
<organism evidence="2 3">
    <name type="scientific">Candidatus Nitrosotalea okcheonensis</name>
    <dbReference type="NCBI Taxonomy" id="1903276"/>
    <lineage>
        <taxon>Archaea</taxon>
        <taxon>Nitrososphaerota</taxon>
        <taxon>Nitrososphaeria</taxon>
        <taxon>Nitrosotaleales</taxon>
        <taxon>Nitrosotaleaceae</taxon>
        <taxon>Nitrosotalea</taxon>
    </lineage>
</organism>
<proteinExistence type="predicted"/>
<keyword evidence="1" id="KW-1133">Transmembrane helix</keyword>
<keyword evidence="1" id="KW-0812">Transmembrane</keyword>
<dbReference type="AlphaFoldDB" id="A0A2H1FIA2"/>